<dbReference type="OrthoDB" id="9800174at2"/>
<dbReference type="UniPathway" id="UPA00164"/>
<dbReference type="SUPFAM" id="SSF81296">
    <property type="entry name" value="E set domains"/>
    <property type="match status" value="1"/>
</dbReference>
<dbReference type="InterPro" id="IPR037439">
    <property type="entry name" value="Branching_enzy"/>
</dbReference>
<evidence type="ECO:0000256" key="4">
    <source>
        <dbReference type="ARBA" id="ARBA00009000"/>
    </source>
</evidence>
<dbReference type="InterPro" id="IPR006407">
    <property type="entry name" value="GlgB"/>
</dbReference>
<dbReference type="GO" id="GO:0043169">
    <property type="term" value="F:cation binding"/>
    <property type="evidence" value="ECO:0007669"/>
    <property type="project" value="InterPro"/>
</dbReference>
<dbReference type="InterPro" id="IPR004193">
    <property type="entry name" value="Glyco_hydro_13_N"/>
</dbReference>
<dbReference type="EC" id="2.4.1.18" evidence="5 11"/>
<dbReference type="PANTHER" id="PTHR43651:SF3">
    <property type="entry name" value="1,4-ALPHA-GLUCAN-BRANCHING ENZYME"/>
    <property type="match status" value="1"/>
</dbReference>
<dbReference type="Gene3D" id="2.60.40.1180">
    <property type="entry name" value="Golgi alpha-mannosidase II"/>
    <property type="match status" value="1"/>
</dbReference>
<dbReference type="InterPro" id="IPR013780">
    <property type="entry name" value="Glyco_hydro_b"/>
</dbReference>
<dbReference type="EMBL" id="AGEG01000002">
    <property type="protein sequence ID" value="EHR38130.1"/>
    <property type="molecule type" value="Genomic_DNA"/>
</dbReference>
<dbReference type="NCBIfam" id="TIGR01515">
    <property type="entry name" value="branching_enzym"/>
    <property type="match status" value="1"/>
</dbReference>
<dbReference type="NCBIfam" id="NF008967">
    <property type="entry name" value="PRK12313.1"/>
    <property type="match status" value="1"/>
</dbReference>
<dbReference type="PIRSF" id="PIRSF000463">
    <property type="entry name" value="GlgB"/>
    <property type="match status" value="1"/>
</dbReference>
<dbReference type="GO" id="GO:0003844">
    <property type="term" value="F:1,4-alpha-glucan branching enzyme activity"/>
    <property type="evidence" value="ECO:0007669"/>
    <property type="project" value="UniProtKB-UniRule"/>
</dbReference>
<evidence type="ECO:0000256" key="8">
    <source>
        <dbReference type="ARBA" id="ARBA00022679"/>
    </source>
</evidence>
<dbReference type="AlphaFoldDB" id="H3NH75"/>
<dbReference type="InterPro" id="IPR044143">
    <property type="entry name" value="GlgB_N_E_set_prok"/>
</dbReference>
<dbReference type="GO" id="GO:0004553">
    <property type="term" value="F:hydrolase activity, hydrolyzing O-glycosyl compounds"/>
    <property type="evidence" value="ECO:0007669"/>
    <property type="project" value="InterPro"/>
</dbReference>
<feature type="domain" description="Glycosyl hydrolase family 13 catalytic" evidence="13">
    <location>
        <begin position="152"/>
        <end position="512"/>
    </location>
</feature>
<evidence type="ECO:0000256" key="1">
    <source>
        <dbReference type="ARBA" id="ARBA00000826"/>
    </source>
</evidence>
<dbReference type="PANTHER" id="PTHR43651">
    <property type="entry name" value="1,4-ALPHA-GLUCAN-BRANCHING ENZYME"/>
    <property type="match status" value="1"/>
</dbReference>
<organism evidence="14 15">
    <name type="scientific">Facklamia languida CCUG 37842</name>
    <dbReference type="NCBI Taxonomy" id="883113"/>
    <lineage>
        <taxon>Bacteria</taxon>
        <taxon>Bacillati</taxon>
        <taxon>Bacillota</taxon>
        <taxon>Bacilli</taxon>
        <taxon>Lactobacillales</taxon>
        <taxon>Aerococcaceae</taxon>
        <taxon>Facklamia</taxon>
    </lineage>
</organism>
<keyword evidence="9" id="KW-0320">Glycogen biosynthesis</keyword>
<dbReference type="Gene3D" id="3.20.20.80">
    <property type="entry name" value="Glycosidases"/>
    <property type="match status" value="1"/>
</dbReference>
<evidence type="ECO:0000313" key="15">
    <source>
        <dbReference type="Proteomes" id="UP000006190"/>
    </source>
</evidence>
<dbReference type="Pfam" id="PF00128">
    <property type="entry name" value="Alpha-amylase"/>
    <property type="match status" value="2"/>
</dbReference>
<dbReference type="Pfam" id="PF02922">
    <property type="entry name" value="CBM_48"/>
    <property type="match status" value="1"/>
</dbReference>
<dbReference type="SUPFAM" id="SSF51011">
    <property type="entry name" value="Glycosyl hydrolase domain"/>
    <property type="match status" value="1"/>
</dbReference>
<comment type="pathway">
    <text evidence="3">Glycan biosynthesis; glycogen biosynthesis.</text>
</comment>
<dbReference type="InterPro" id="IPR006047">
    <property type="entry name" value="GH13_cat_dom"/>
</dbReference>
<evidence type="ECO:0000256" key="2">
    <source>
        <dbReference type="ARBA" id="ARBA00002953"/>
    </source>
</evidence>
<gene>
    <name evidence="14" type="ORF">HMPREF9708_00214</name>
</gene>
<evidence type="ECO:0000256" key="10">
    <source>
        <dbReference type="ARBA" id="ARBA00023277"/>
    </source>
</evidence>
<evidence type="ECO:0000256" key="6">
    <source>
        <dbReference type="ARBA" id="ARBA00022600"/>
    </source>
</evidence>
<comment type="catalytic activity">
    <reaction evidence="1">
        <text>Transfers a segment of a (1-&gt;4)-alpha-D-glucan chain to a primary hydroxy group in a similar glucan chain.</text>
        <dbReference type="EC" id="2.4.1.18"/>
    </reaction>
</comment>
<evidence type="ECO:0000256" key="9">
    <source>
        <dbReference type="ARBA" id="ARBA00023056"/>
    </source>
</evidence>
<evidence type="ECO:0000256" key="7">
    <source>
        <dbReference type="ARBA" id="ARBA00022676"/>
    </source>
</evidence>
<dbReference type="InterPro" id="IPR006048">
    <property type="entry name" value="A-amylase/branching_C"/>
</dbReference>
<dbReference type="InterPro" id="IPR014756">
    <property type="entry name" value="Ig_E-set"/>
</dbReference>
<evidence type="ECO:0000256" key="12">
    <source>
        <dbReference type="PIRSR" id="PIRSR000463-1"/>
    </source>
</evidence>
<dbReference type="Pfam" id="PF02806">
    <property type="entry name" value="Alpha-amylase_C"/>
    <property type="match status" value="1"/>
</dbReference>
<keyword evidence="6" id="KW-0321">Glycogen metabolism</keyword>
<dbReference type="HOGENOM" id="CLU_004245_3_2_9"/>
<dbReference type="GO" id="GO:0005978">
    <property type="term" value="P:glycogen biosynthetic process"/>
    <property type="evidence" value="ECO:0007669"/>
    <property type="project" value="UniProtKB-UniRule"/>
</dbReference>
<name>H3NH75_9LACT</name>
<protein>
    <recommendedName>
        <fullName evidence="5 11">1,4-alpha-glucan branching enzyme</fullName>
        <ecNumber evidence="5 11">2.4.1.18</ecNumber>
    </recommendedName>
</protein>
<feature type="active site" description="Nucleophile" evidence="12">
    <location>
        <position position="309"/>
    </location>
</feature>
<dbReference type="CDD" id="cd02855">
    <property type="entry name" value="E_set_GBE_prok_N"/>
    <property type="match status" value="1"/>
</dbReference>
<dbReference type="NCBIfam" id="NF003811">
    <property type="entry name" value="PRK05402.1"/>
    <property type="match status" value="1"/>
</dbReference>
<evidence type="ECO:0000256" key="11">
    <source>
        <dbReference type="NCBIfam" id="TIGR01515"/>
    </source>
</evidence>
<evidence type="ECO:0000256" key="3">
    <source>
        <dbReference type="ARBA" id="ARBA00004964"/>
    </source>
</evidence>
<dbReference type="eggNOG" id="COG0296">
    <property type="taxonomic scope" value="Bacteria"/>
</dbReference>
<comment type="function">
    <text evidence="2">Catalyzes the formation of the alpha-1,6-glucosidic linkages in glycogen by scission of a 1,4-alpha-linked oligosaccharide from growing alpha-1,4-glucan chains and the subsequent attachment of the oligosaccharide to the alpha-1,6 position.</text>
</comment>
<dbReference type="CDD" id="cd11322">
    <property type="entry name" value="AmyAc_Glg_BE"/>
    <property type="match status" value="1"/>
</dbReference>
<dbReference type="InterPro" id="IPR017853">
    <property type="entry name" value="GH"/>
</dbReference>
<comment type="similarity">
    <text evidence="4">Belongs to the glycosyl hydrolase 13 family. GlgB subfamily.</text>
</comment>
<keyword evidence="10" id="KW-0119">Carbohydrate metabolism</keyword>
<keyword evidence="7" id="KW-0328">Glycosyltransferase</keyword>
<dbReference type="SMART" id="SM00642">
    <property type="entry name" value="Aamy"/>
    <property type="match status" value="1"/>
</dbReference>
<dbReference type="Gene3D" id="2.60.40.10">
    <property type="entry name" value="Immunoglobulins"/>
    <property type="match status" value="1"/>
</dbReference>
<dbReference type="GO" id="GO:0005829">
    <property type="term" value="C:cytosol"/>
    <property type="evidence" value="ECO:0007669"/>
    <property type="project" value="TreeGrafter"/>
</dbReference>
<dbReference type="STRING" id="883113.HMPREF9708_00214"/>
<evidence type="ECO:0000313" key="14">
    <source>
        <dbReference type="EMBL" id="EHR38130.1"/>
    </source>
</evidence>
<dbReference type="PATRIC" id="fig|883113.3.peg.213"/>
<dbReference type="SUPFAM" id="SSF51445">
    <property type="entry name" value="(Trans)glycosidases"/>
    <property type="match status" value="1"/>
</dbReference>
<dbReference type="Proteomes" id="UP000006190">
    <property type="component" value="Unassembled WGS sequence"/>
</dbReference>
<sequence>MESHAWPEHLLDDIYYFNHGLHQRADHFLGAKKRCLNGQSGFQFSVWAPHAFQVYVQGDFSSWANLPMEQVPGGVWTLFVSGAKLNQCYKYGIDHGDGVIEYKIDPFAQKFEIPPKDASIVWESQDYHWQDAEWLARRKDQDKYQVPLQIYEVHPTSWRRHPDGSTYSFKELADSLIPYVKEMGYSHIELMPVMDHPLEASWGYQITGYFAVAGRYGEPEDFKAFIDQAHQNGIGVILDWVPGHFNRNAYGLSYYDGTPTFEYADYQRANNQGWGTLNFDLGKHQVQSFLISNLFSWIEEFHVDGIRVDAVTNMIDLNFEGQMTGHGDSGYQENPQGVAFLQKLNAAIHQAHPDIYMIAEESTDRPGITHPIAEGGLGFDYKWNMGWMNDTLRFFQLDPLYRPSSLRLITFVFMYQYKERYILPLSHDEVVHGKRSLLGKIPGNRFDQFANLRLLHAYMLAQPGKTLHFMGNELGQFLEWRFYEELDWAGLGREYNTPYHDFIKRINQIGLHYPEFYQLDHDPAGLIIIDADDLEMGVLSFFRRGSASQEGSLVVLNFTPVDHLAKRIGVPIAGDYQLLLNSQDQVYGGKVQAPSTCFTSEAVAMNGQPQSIVLDVPGLSALIIRKKINERRRMLIKE</sequence>
<dbReference type="InterPro" id="IPR013783">
    <property type="entry name" value="Ig-like_fold"/>
</dbReference>
<comment type="caution">
    <text evidence="14">The sequence shown here is derived from an EMBL/GenBank/DDBJ whole genome shotgun (WGS) entry which is preliminary data.</text>
</comment>
<evidence type="ECO:0000256" key="5">
    <source>
        <dbReference type="ARBA" id="ARBA00012541"/>
    </source>
</evidence>
<keyword evidence="8" id="KW-0808">Transferase</keyword>
<reference evidence="14 15" key="1">
    <citation type="submission" date="2012-01" db="EMBL/GenBank/DDBJ databases">
        <title>The Genome Sequence of Facklamia languida CCUG 37842.</title>
        <authorList>
            <consortium name="The Broad Institute Genome Sequencing Platform"/>
            <person name="Earl A."/>
            <person name="Ward D."/>
            <person name="Feldgarden M."/>
            <person name="Gevers D."/>
            <person name="Huys G."/>
            <person name="Young S.K."/>
            <person name="Zeng Q."/>
            <person name="Gargeya S."/>
            <person name="Fitzgerald M."/>
            <person name="Haas B."/>
            <person name="Abouelleil A."/>
            <person name="Alvarado L."/>
            <person name="Arachchi H.M."/>
            <person name="Berlin A."/>
            <person name="Chapman S.B."/>
            <person name="Gearin G."/>
            <person name="Goldberg J."/>
            <person name="Griggs A."/>
            <person name="Gujja S."/>
            <person name="Hansen M."/>
            <person name="Heiman D."/>
            <person name="Howarth C."/>
            <person name="Larimer J."/>
            <person name="Lui A."/>
            <person name="MacDonald P.J.P."/>
            <person name="McCowen C."/>
            <person name="Montmayeur A."/>
            <person name="Murphy C."/>
            <person name="Neiman D."/>
            <person name="Pearson M."/>
            <person name="Priest M."/>
            <person name="Roberts A."/>
            <person name="Saif S."/>
            <person name="Shea T."/>
            <person name="Sisk P."/>
            <person name="Stolte C."/>
            <person name="Sykes S."/>
            <person name="Wortman J."/>
            <person name="Nusbaum C."/>
            <person name="Birren B."/>
        </authorList>
    </citation>
    <scope>NUCLEOTIDE SEQUENCE [LARGE SCALE GENOMIC DNA]</scope>
    <source>
        <strain evidence="14 15">CCUG 37842</strain>
    </source>
</reference>
<dbReference type="RefSeq" id="WP_006308099.1">
    <property type="nucleotide sequence ID" value="NZ_JH601133.1"/>
</dbReference>
<feature type="active site" description="Proton donor" evidence="12">
    <location>
        <position position="360"/>
    </location>
</feature>
<proteinExistence type="inferred from homology"/>
<evidence type="ECO:0000259" key="13">
    <source>
        <dbReference type="SMART" id="SM00642"/>
    </source>
</evidence>
<keyword evidence="15" id="KW-1185">Reference proteome</keyword>
<accession>H3NH75</accession>